<dbReference type="InterPro" id="IPR004245">
    <property type="entry name" value="DUF229"/>
</dbReference>
<proteinExistence type="predicted"/>
<dbReference type="GO" id="GO:0005615">
    <property type="term" value="C:extracellular space"/>
    <property type="evidence" value="ECO:0007669"/>
    <property type="project" value="TreeGrafter"/>
</dbReference>
<name>A0A8J2JP15_9HEXA</name>
<dbReference type="Pfam" id="PF02995">
    <property type="entry name" value="DUF229"/>
    <property type="match status" value="1"/>
</dbReference>
<evidence type="ECO:0000313" key="2">
    <source>
        <dbReference type="Proteomes" id="UP000708208"/>
    </source>
</evidence>
<dbReference type="PANTHER" id="PTHR10974:SF1">
    <property type="entry name" value="FI08016P-RELATED"/>
    <property type="match status" value="1"/>
</dbReference>
<accession>A0A8J2JP15</accession>
<protein>
    <submittedName>
        <fullName evidence="1">Uncharacterized protein</fullName>
    </submittedName>
</protein>
<dbReference type="AlphaFoldDB" id="A0A8J2JP15"/>
<dbReference type="Proteomes" id="UP000708208">
    <property type="component" value="Unassembled WGS sequence"/>
</dbReference>
<evidence type="ECO:0000313" key="1">
    <source>
        <dbReference type="EMBL" id="CAG7722578.1"/>
    </source>
</evidence>
<organism evidence="1 2">
    <name type="scientific">Allacma fusca</name>
    <dbReference type="NCBI Taxonomy" id="39272"/>
    <lineage>
        <taxon>Eukaryota</taxon>
        <taxon>Metazoa</taxon>
        <taxon>Ecdysozoa</taxon>
        <taxon>Arthropoda</taxon>
        <taxon>Hexapoda</taxon>
        <taxon>Collembola</taxon>
        <taxon>Symphypleona</taxon>
        <taxon>Sminthuridae</taxon>
        <taxon>Allacma</taxon>
    </lineage>
</organism>
<dbReference type="OrthoDB" id="413313at2759"/>
<sequence>MERTLVAIISDHGTRFGDVTRINHPAIFLERSLPALFLRIPKLLETKFSDAKAPDDGNISNETLRHNIERNTQRLTTPCDVNHTFKHLLVLNGLQFYGDVTDARNKSQPEHISSSNFQATLKQKSSLFEAISDARTCKDVNIEHANCVCGTTAQPPERKLALISQKQVFDSLLALMLLFST</sequence>
<keyword evidence="2" id="KW-1185">Reference proteome</keyword>
<comment type="caution">
    <text evidence="1">The sequence shown here is derived from an EMBL/GenBank/DDBJ whole genome shotgun (WGS) entry which is preliminary data.</text>
</comment>
<reference evidence="1" key="1">
    <citation type="submission" date="2021-06" db="EMBL/GenBank/DDBJ databases">
        <authorList>
            <person name="Hodson N. C."/>
            <person name="Mongue J. A."/>
            <person name="Jaron S. K."/>
        </authorList>
    </citation>
    <scope>NUCLEOTIDE SEQUENCE</scope>
</reference>
<dbReference type="PANTHER" id="PTHR10974">
    <property type="entry name" value="FI08016P-RELATED"/>
    <property type="match status" value="1"/>
</dbReference>
<dbReference type="EMBL" id="CAJVCH010090567">
    <property type="protein sequence ID" value="CAG7722578.1"/>
    <property type="molecule type" value="Genomic_DNA"/>
</dbReference>
<gene>
    <name evidence="1" type="ORF">AFUS01_LOCUS11709</name>
</gene>